<dbReference type="Pfam" id="PF03401">
    <property type="entry name" value="TctC"/>
    <property type="match status" value="1"/>
</dbReference>
<dbReference type="OrthoDB" id="7246401at2"/>
<protein>
    <submittedName>
        <fullName evidence="3">Putative tricarboxylic transport membrane protein</fullName>
    </submittedName>
</protein>
<evidence type="ECO:0000256" key="2">
    <source>
        <dbReference type="SAM" id="SignalP"/>
    </source>
</evidence>
<evidence type="ECO:0000313" key="4">
    <source>
        <dbReference type="Proteomes" id="UP000254925"/>
    </source>
</evidence>
<dbReference type="Proteomes" id="UP000254925">
    <property type="component" value="Unassembled WGS sequence"/>
</dbReference>
<dbReference type="SUPFAM" id="SSF53850">
    <property type="entry name" value="Periplasmic binding protein-like II"/>
    <property type="match status" value="1"/>
</dbReference>
<dbReference type="EMBL" id="QQBB01000004">
    <property type="protein sequence ID" value="RDI59596.1"/>
    <property type="molecule type" value="Genomic_DNA"/>
</dbReference>
<dbReference type="InterPro" id="IPR006311">
    <property type="entry name" value="TAT_signal"/>
</dbReference>
<proteinExistence type="inferred from homology"/>
<feature type="signal peptide" evidence="2">
    <location>
        <begin position="1"/>
        <end position="36"/>
    </location>
</feature>
<reference evidence="3 4" key="1">
    <citation type="submission" date="2018-07" db="EMBL/GenBank/DDBJ databases">
        <title>Genomic Encyclopedia of Type Strains, Phase IV (KMG-IV): sequencing the most valuable type-strain genomes for metagenomic binning, comparative biology and taxonomic classification.</title>
        <authorList>
            <person name="Goeker M."/>
        </authorList>
    </citation>
    <scope>NUCLEOTIDE SEQUENCE [LARGE SCALE GENOMIC DNA]</scope>
    <source>
        <strain evidence="3 4">DSM 14364</strain>
    </source>
</reference>
<dbReference type="RefSeq" id="WP_114770451.1">
    <property type="nucleotide sequence ID" value="NZ_QQBB01000004.1"/>
</dbReference>
<dbReference type="PANTHER" id="PTHR42928">
    <property type="entry name" value="TRICARBOXYLATE-BINDING PROTEIN"/>
    <property type="match status" value="1"/>
</dbReference>
<name>A0A370HLW6_9HYPH</name>
<evidence type="ECO:0000313" key="3">
    <source>
        <dbReference type="EMBL" id="RDI59596.1"/>
    </source>
</evidence>
<comment type="similarity">
    <text evidence="1">Belongs to the UPF0065 (bug) family.</text>
</comment>
<dbReference type="PIRSF" id="PIRSF017082">
    <property type="entry name" value="YflP"/>
    <property type="match status" value="1"/>
</dbReference>
<gene>
    <name evidence="3" type="ORF">DES45_104516</name>
</gene>
<accession>A0A370HLW6</accession>
<dbReference type="Gene3D" id="3.40.190.150">
    <property type="entry name" value="Bordetella uptake gene, domain 1"/>
    <property type="match status" value="1"/>
</dbReference>
<keyword evidence="2" id="KW-0732">Signal</keyword>
<feature type="chain" id="PRO_5017009574" evidence="2">
    <location>
        <begin position="37"/>
        <end position="335"/>
    </location>
</feature>
<dbReference type="AlphaFoldDB" id="A0A370HLW6"/>
<dbReference type="InterPro" id="IPR005064">
    <property type="entry name" value="BUG"/>
</dbReference>
<dbReference type="PANTHER" id="PTHR42928:SF3">
    <property type="entry name" value="UPF0065 PROTEIN YFLP"/>
    <property type="match status" value="1"/>
</dbReference>
<dbReference type="InterPro" id="IPR042100">
    <property type="entry name" value="Bug_dom1"/>
</dbReference>
<dbReference type="CDD" id="cd07012">
    <property type="entry name" value="PBP2_Bug_TTT"/>
    <property type="match status" value="1"/>
</dbReference>
<organism evidence="3 4">
    <name type="scientific">Microvirga subterranea</name>
    <dbReference type="NCBI Taxonomy" id="186651"/>
    <lineage>
        <taxon>Bacteria</taxon>
        <taxon>Pseudomonadati</taxon>
        <taxon>Pseudomonadota</taxon>
        <taxon>Alphaproteobacteria</taxon>
        <taxon>Hyphomicrobiales</taxon>
        <taxon>Methylobacteriaceae</taxon>
        <taxon>Microvirga</taxon>
    </lineage>
</organism>
<sequence length="335" mass="36015">MYKIGTFSTRFSRRLMMLGAVSATAALMLASPTALAQKAPNGPIEITSGTSPGGTPDVLMRRAAKILNEEKIITNPIVVQNRTGGSWMVAANWVLNKKGDENTVLTIAQPILTTPITTGQPTIYDKLTPISMFIQGDLLIAVQPNSQAKNFKEFIDLAKQRERGIKVAGAQAGSTDHMVTGLVEKAGGVKLNYVPFDGGGAAASAFLGGNVDMIVLPPSEALPLIKSNKAKVLAVLSESRRTEPEFKDVPTAKEQGYDIIWGQSWGLAGPPDMDPALVKFWDDAIQKLVATDAWKAMVKEMFLRSEVVPASQAKEHMAKLHKEHLALLSDLGLAK</sequence>
<evidence type="ECO:0000256" key="1">
    <source>
        <dbReference type="ARBA" id="ARBA00006987"/>
    </source>
</evidence>
<comment type="caution">
    <text evidence="3">The sequence shown here is derived from an EMBL/GenBank/DDBJ whole genome shotgun (WGS) entry which is preliminary data.</text>
</comment>
<dbReference type="PROSITE" id="PS51318">
    <property type="entry name" value="TAT"/>
    <property type="match status" value="1"/>
</dbReference>
<dbReference type="Gene3D" id="3.40.190.10">
    <property type="entry name" value="Periplasmic binding protein-like II"/>
    <property type="match status" value="1"/>
</dbReference>
<keyword evidence="4" id="KW-1185">Reference proteome</keyword>